<dbReference type="EMBL" id="KQ979999">
    <property type="protein sequence ID" value="KYN18320.1"/>
    <property type="molecule type" value="Genomic_DNA"/>
</dbReference>
<gene>
    <name evidence="1" type="ORF">ALC57_09427</name>
</gene>
<sequence>MRKSRFAAQFVPFGYFSSPVALSTAFVERLAEFASASPRYLTVDAHVEVLAIFSVRITRMRRGHRLVDLRTSEVEEFAGTAALLLCFIRPVANAGLFGEDQTIRTSDHVKLALHAVVKGITIPGVLMSEVAVCVPEEMPVDLTSASEESEKVVELPYVYSTDHSELNVA</sequence>
<organism evidence="1 2">
    <name type="scientific">Trachymyrmex cornetzi</name>
    <dbReference type="NCBI Taxonomy" id="471704"/>
    <lineage>
        <taxon>Eukaryota</taxon>
        <taxon>Metazoa</taxon>
        <taxon>Ecdysozoa</taxon>
        <taxon>Arthropoda</taxon>
        <taxon>Hexapoda</taxon>
        <taxon>Insecta</taxon>
        <taxon>Pterygota</taxon>
        <taxon>Neoptera</taxon>
        <taxon>Endopterygota</taxon>
        <taxon>Hymenoptera</taxon>
        <taxon>Apocrita</taxon>
        <taxon>Aculeata</taxon>
        <taxon>Formicoidea</taxon>
        <taxon>Formicidae</taxon>
        <taxon>Myrmicinae</taxon>
        <taxon>Trachymyrmex</taxon>
    </lineage>
</organism>
<protein>
    <submittedName>
        <fullName evidence="1">Uncharacterized protein</fullName>
    </submittedName>
</protein>
<evidence type="ECO:0000313" key="1">
    <source>
        <dbReference type="EMBL" id="KYN18320.1"/>
    </source>
</evidence>
<dbReference type="Proteomes" id="UP000078492">
    <property type="component" value="Unassembled WGS sequence"/>
</dbReference>
<name>A0A195DZJ4_9HYME</name>
<reference evidence="1 2" key="1">
    <citation type="submission" date="2015-09" db="EMBL/GenBank/DDBJ databases">
        <title>Trachymyrmex cornetzi WGS genome.</title>
        <authorList>
            <person name="Nygaard S."/>
            <person name="Hu H."/>
            <person name="Boomsma J."/>
            <person name="Zhang G."/>
        </authorList>
    </citation>
    <scope>NUCLEOTIDE SEQUENCE [LARGE SCALE GENOMIC DNA]</scope>
    <source>
        <strain evidence="1">Tcor2-1</strain>
        <tissue evidence="1">Whole body</tissue>
    </source>
</reference>
<accession>A0A195DZJ4</accession>
<evidence type="ECO:0000313" key="2">
    <source>
        <dbReference type="Proteomes" id="UP000078492"/>
    </source>
</evidence>
<keyword evidence="2" id="KW-1185">Reference proteome</keyword>
<dbReference type="AlphaFoldDB" id="A0A195DZJ4"/>
<proteinExistence type="predicted"/>